<dbReference type="EMBL" id="JBEZVE010000019">
    <property type="protein sequence ID" value="MEU3785236.1"/>
    <property type="molecule type" value="Genomic_DNA"/>
</dbReference>
<name>A0ABV2ZRP5_9ACTN</name>
<dbReference type="PROSITE" id="PS50164">
    <property type="entry name" value="GIY_YIG"/>
    <property type="match status" value="1"/>
</dbReference>
<dbReference type="SUPFAM" id="SSF82771">
    <property type="entry name" value="GIY-YIG endonuclease"/>
    <property type="match status" value="1"/>
</dbReference>
<sequence>MQTTEEAPAAERTAVYRLYDEDERLLYVGVASDPRVRFKQHGRDKSWWPRVTAREIEWFDSREEALKVEARVITRELPLHNDAGVQWPYHRLGEAPARVISTTTFQADPPGWLGRVAERQQPIVVTRNKVPLVVIVPHFDRGQTAS</sequence>
<accession>A0ABV2ZRP5</accession>
<protein>
    <submittedName>
        <fullName evidence="2">GIY-YIG nuclease family protein</fullName>
    </submittedName>
</protein>
<organism evidence="2 3">
    <name type="scientific">Streptomyces sp. 900129855</name>
    <dbReference type="NCBI Taxonomy" id="3155129"/>
    <lineage>
        <taxon>Bacteria</taxon>
        <taxon>Bacillati</taxon>
        <taxon>Actinomycetota</taxon>
        <taxon>Actinomycetes</taxon>
        <taxon>Kitasatosporales</taxon>
        <taxon>Streptomycetaceae</taxon>
        <taxon>Streptomyces</taxon>
    </lineage>
</organism>
<evidence type="ECO:0000313" key="3">
    <source>
        <dbReference type="Proteomes" id="UP001550739"/>
    </source>
</evidence>
<reference evidence="2 3" key="1">
    <citation type="submission" date="2024-06" db="EMBL/GenBank/DDBJ databases">
        <title>The Natural Products Discovery Center: Release of the First 8490 Sequenced Strains for Exploring Actinobacteria Biosynthetic Diversity.</title>
        <authorList>
            <person name="Kalkreuter E."/>
            <person name="Kautsar S.A."/>
            <person name="Yang D."/>
            <person name="Bader C.D."/>
            <person name="Teijaro C.N."/>
            <person name="Fluegel L."/>
            <person name="Davis C.M."/>
            <person name="Simpson J.R."/>
            <person name="Lauterbach L."/>
            <person name="Steele A.D."/>
            <person name="Gui C."/>
            <person name="Meng S."/>
            <person name="Li G."/>
            <person name="Viehrig K."/>
            <person name="Ye F."/>
            <person name="Su P."/>
            <person name="Kiefer A.F."/>
            <person name="Nichols A."/>
            <person name="Cepeda A.J."/>
            <person name="Yan W."/>
            <person name="Fan B."/>
            <person name="Jiang Y."/>
            <person name="Adhikari A."/>
            <person name="Zheng C.-J."/>
            <person name="Schuster L."/>
            <person name="Cowan T.M."/>
            <person name="Smanski M.J."/>
            <person name="Chevrette M.G."/>
            <person name="De Carvalho L.P.S."/>
            <person name="Shen B."/>
        </authorList>
    </citation>
    <scope>NUCLEOTIDE SEQUENCE [LARGE SCALE GENOMIC DNA]</scope>
    <source>
        <strain evidence="2 3">NPDC033843</strain>
    </source>
</reference>
<dbReference type="CDD" id="cd00719">
    <property type="entry name" value="GIY-YIG_SF"/>
    <property type="match status" value="1"/>
</dbReference>
<dbReference type="InterPro" id="IPR000305">
    <property type="entry name" value="GIY-YIG_endonuc"/>
</dbReference>
<dbReference type="RefSeq" id="WP_361706810.1">
    <property type="nucleotide sequence ID" value="NZ_JBEZVE010000019.1"/>
</dbReference>
<dbReference type="Proteomes" id="UP001550739">
    <property type="component" value="Unassembled WGS sequence"/>
</dbReference>
<dbReference type="InterPro" id="IPR035901">
    <property type="entry name" value="GIY-YIG_endonuc_sf"/>
</dbReference>
<gene>
    <name evidence="2" type="ORF">AB0E89_32665</name>
</gene>
<evidence type="ECO:0000313" key="2">
    <source>
        <dbReference type="EMBL" id="MEU3785236.1"/>
    </source>
</evidence>
<dbReference type="Pfam" id="PF01541">
    <property type="entry name" value="GIY-YIG"/>
    <property type="match status" value="1"/>
</dbReference>
<keyword evidence="3" id="KW-1185">Reference proteome</keyword>
<proteinExistence type="predicted"/>
<dbReference type="Gene3D" id="3.40.1440.10">
    <property type="entry name" value="GIY-YIG endonuclease"/>
    <property type="match status" value="1"/>
</dbReference>
<evidence type="ECO:0000259" key="1">
    <source>
        <dbReference type="PROSITE" id="PS50164"/>
    </source>
</evidence>
<comment type="caution">
    <text evidence="2">The sequence shown here is derived from an EMBL/GenBank/DDBJ whole genome shotgun (WGS) entry which is preliminary data.</text>
</comment>
<dbReference type="SMART" id="SM00465">
    <property type="entry name" value="GIYc"/>
    <property type="match status" value="1"/>
</dbReference>
<feature type="domain" description="GIY-YIG" evidence="1">
    <location>
        <begin position="11"/>
        <end position="82"/>
    </location>
</feature>